<dbReference type="PROSITE" id="PS50110">
    <property type="entry name" value="RESPONSE_REGULATORY"/>
    <property type="match status" value="1"/>
</dbReference>
<dbReference type="Pfam" id="PF01590">
    <property type="entry name" value="GAF"/>
    <property type="match status" value="1"/>
</dbReference>
<reference evidence="14" key="1">
    <citation type="submission" date="2017-05" db="EMBL/GenBank/DDBJ databases">
        <authorList>
            <person name="Imhoff J.F."/>
            <person name="Rahn T."/>
            <person name="Kuenzel S."/>
            <person name="Neulinger S.C."/>
        </authorList>
    </citation>
    <scope>NUCLEOTIDE SEQUENCE</scope>
    <source>
        <strain evidence="14">DSM 4395</strain>
    </source>
</reference>
<keyword evidence="4" id="KW-0808">Transferase</keyword>
<evidence type="ECO:0000256" key="1">
    <source>
        <dbReference type="ARBA" id="ARBA00000085"/>
    </source>
</evidence>
<evidence type="ECO:0000259" key="12">
    <source>
        <dbReference type="PROSITE" id="PS50112"/>
    </source>
</evidence>
<feature type="transmembrane region" description="Helical" evidence="9">
    <location>
        <begin position="49"/>
        <end position="70"/>
    </location>
</feature>
<sequence length="1331" mass="146660">MRFWSYGVSPMSHQQTGMSWFILLALLSVLALIGNTFSLALLFGVDVLFGSIATLLALFWLAPLAGLIAFRALKLRRRHQVLIEALSQAQTGVIITERRHGDDLITYVNSGFETMTGYSAAEVSGRNCRFMQGEDRAQAARGQMRTALHDGDTCNVIMRNYRKDGTRFWNSLHLSPMRDRAGQVTHYIGVQQDVTEAIETLERLRLSEARLQEAQAIAHVGSWELDLHSGQAQWSDETFRLFGFAPGATQASLDSFLKVVDPAHSKRLARAFTTAKKHPAGVYQAEFSVLGPDGIARTLLQQGRLHRDTEGAPERLVGTCLDVTEQKEAEVELAKRETMVSELLALATGFVGVSDHSNDESTEQALARIGDFIDADRSYLVYLSANGSKVDKIFEWSDENVAPIGAHYIDLPTTKLPMMMAQLAVGEPVIITNVAEFDASGWVRERNLIETQRVQSLLLAPLQLDEHLFGFVGVEMVRSPRQWSAIEAQFLQLFANILVASEQRTRSLLALKQSNARYDALARQSRTITWELDPEGRFTYISDVCEAVLGYAPAEMLGRHYTDYIAEPEAREQAAIAADLMARRQPFEELIIPFRSRAGDPLWLSSDGRPILTEDGPFLGYRGTTKDVTERQRTLQRLAHSESRLSAIFENTPIGIALIGQNRRPLMVNQALTRFLGREAEILTYMRLDDITHPNDLHGALGELNEVLKGQRDAYRTTSRYLHADGQVLWGDLRVSLLPSSTEEEPIALAMIENITDLHEARERQRAAEQELTDYAEQLESLLDLVNLSVPYMEQIQALLRLARRSLRLDSAAAWRLEADARCRLLRAVPDGPTPPQAPPPALVAEASAEIGNPVIIASAEATEAPSSGAHWDTHPAMIGVVIDCTTPDGDQEQLLLTLAHATAIPPLELGQRQLLRLIAQRIAAVRHRDQLQENLVQSRERETIGHLASGVSHDFNNLLGVIDANLFFIADGLGEQAAADPEIGQVIDETRSALGQAKIITSGMLTISGSGKIPLESIDLASTIGEFQPILGQVLPPRIQLQIDVETGLQAYSNRAFLQSALLNLALNARDAMSEQGTLTIAARPVHADTARQPRIGSIPASECIEVRVADTGNGIAPELLERIFEPLFSTKAKRRGHGLGLFMVREFVVRTQAGLWVDSDAGQGTCFRLLLPAQATPQAPPDTHRAQTPAALDAPPALSAPESRRVLLVEDDRRVRDALSRLLKIEGFSVATASHGQDALRQLATMEGTIDLVLSDIAMPVMDGLDLFARLSEQFPSLPVILMTGQQAHWEPPLNSRGEPVPILRKPIDLGTLKESMHQMLPPNPNARA</sequence>
<feature type="domain" description="PAC" evidence="13">
    <location>
        <begin position="585"/>
        <end position="640"/>
    </location>
</feature>
<evidence type="ECO:0000313" key="15">
    <source>
        <dbReference type="Proteomes" id="UP001296967"/>
    </source>
</evidence>
<dbReference type="GO" id="GO:0004673">
    <property type="term" value="F:protein histidine kinase activity"/>
    <property type="evidence" value="ECO:0007669"/>
    <property type="project" value="UniProtKB-EC"/>
</dbReference>
<dbReference type="EC" id="2.7.13.3" evidence="2"/>
<dbReference type="PANTHER" id="PTHR43304">
    <property type="entry name" value="PHYTOCHROME-LIKE PROTEIN CPH1"/>
    <property type="match status" value="1"/>
</dbReference>
<dbReference type="SMART" id="SM00086">
    <property type="entry name" value="PAC"/>
    <property type="match status" value="4"/>
</dbReference>
<dbReference type="GO" id="GO:0006355">
    <property type="term" value="P:regulation of DNA-templated transcription"/>
    <property type="evidence" value="ECO:0007669"/>
    <property type="project" value="InterPro"/>
</dbReference>
<dbReference type="InterPro" id="IPR011006">
    <property type="entry name" value="CheY-like_superfamily"/>
</dbReference>
<dbReference type="InterPro" id="IPR029016">
    <property type="entry name" value="GAF-like_dom_sf"/>
</dbReference>
<dbReference type="SUPFAM" id="SSF55785">
    <property type="entry name" value="PYP-like sensor domain (PAS domain)"/>
    <property type="match status" value="4"/>
</dbReference>
<evidence type="ECO:0000259" key="13">
    <source>
        <dbReference type="PROSITE" id="PS50113"/>
    </source>
</evidence>
<keyword evidence="9" id="KW-0472">Membrane</keyword>
<name>A0AAJ0UK54_HALSE</name>
<dbReference type="PROSITE" id="PS50113">
    <property type="entry name" value="PAC"/>
    <property type="match status" value="3"/>
</dbReference>
<dbReference type="Pfam" id="PF00989">
    <property type="entry name" value="PAS"/>
    <property type="match status" value="1"/>
</dbReference>
<gene>
    <name evidence="14" type="ORF">CCR82_16035</name>
</gene>
<feature type="transmembrane region" description="Helical" evidence="9">
    <location>
        <begin position="20"/>
        <end position="43"/>
    </location>
</feature>
<evidence type="ECO:0000256" key="5">
    <source>
        <dbReference type="ARBA" id="ARBA00022777"/>
    </source>
</evidence>
<evidence type="ECO:0000256" key="8">
    <source>
        <dbReference type="SAM" id="MobiDB-lite"/>
    </source>
</evidence>
<accession>A0AAJ0UK54</accession>
<dbReference type="GO" id="GO:0000160">
    <property type="term" value="P:phosphorelay signal transduction system"/>
    <property type="evidence" value="ECO:0007669"/>
    <property type="project" value="InterPro"/>
</dbReference>
<dbReference type="PANTHER" id="PTHR43304:SF1">
    <property type="entry name" value="PAC DOMAIN-CONTAINING PROTEIN"/>
    <property type="match status" value="1"/>
</dbReference>
<evidence type="ECO:0000256" key="7">
    <source>
        <dbReference type="SAM" id="Coils"/>
    </source>
</evidence>
<evidence type="ECO:0000256" key="2">
    <source>
        <dbReference type="ARBA" id="ARBA00012438"/>
    </source>
</evidence>
<dbReference type="CDD" id="cd00130">
    <property type="entry name" value="PAS"/>
    <property type="match status" value="3"/>
</dbReference>
<dbReference type="Gene3D" id="3.30.450.20">
    <property type="entry name" value="PAS domain"/>
    <property type="match status" value="4"/>
</dbReference>
<feature type="domain" description="Response regulatory" evidence="11">
    <location>
        <begin position="1207"/>
        <end position="1323"/>
    </location>
</feature>
<evidence type="ECO:0000256" key="6">
    <source>
        <dbReference type="PROSITE-ProRule" id="PRU00169"/>
    </source>
</evidence>
<feature type="domain" description="PAS" evidence="12">
    <location>
        <begin position="514"/>
        <end position="572"/>
    </location>
</feature>
<dbReference type="SUPFAM" id="SSF55781">
    <property type="entry name" value="GAF domain-like"/>
    <property type="match status" value="1"/>
</dbReference>
<dbReference type="SMART" id="SM00448">
    <property type="entry name" value="REC"/>
    <property type="match status" value="1"/>
</dbReference>
<dbReference type="Pfam" id="PF08447">
    <property type="entry name" value="PAS_3"/>
    <property type="match status" value="2"/>
</dbReference>
<dbReference type="SUPFAM" id="SSF52172">
    <property type="entry name" value="CheY-like"/>
    <property type="match status" value="1"/>
</dbReference>
<dbReference type="Gene3D" id="3.40.50.2300">
    <property type="match status" value="1"/>
</dbReference>
<feature type="coiled-coil region" evidence="7">
    <location>
        <begin position="758"/>
        <end position="785"/>
    </location>
</feature>
<dbReference type="PROSITE" id="PS50112">
    <property type="entry name" value="PAS"/>
    <property type="match status" value="3"/>
</dbReference>
<dbReference type="Pfam" id="PF02518">
    <property type="entry name" value="HATPase_c"/>
    <property type="match status" value="1"/>
</dbReference>
<dbReference type="InterPro" id="IPR003594">
    <property type="entry name" value="HATPase_dom"/>
</dbReference>
<dbReference type="SMART" id="SM00065">
    <property type="entry name" value="GAF"/>
    <property type="match status" value="1"/>
</dbReference>
<dbReference type="Gene3D" id="3.30.450.40">
    <property type="match status" value="1"/>
</dbReference>
<dbReference type="InterPro" id="IPR000700">
    <property type="entry name" value="PAS-assoc_C"/>
</dbReference>
<dbReference type="InterPro" id="IPR035965">
    <property type="entry name" value="PAS-like_dom_sf"/>
</dbReference>
<dbReference type="EMBL" id="NHSF01000073">
    <property type="protein sequence ID" value="MBK5932000.1"/>
    <property type="molecule type" value="Genomic_DNA"/>
</dbReference>
<dbReference type="InterPro" id="IPR036890">
    <property type="entry name" value="HATPase_C_sf"/>
</dbReference>
<dbReference type="InterPro" id="IPR000014">
    <property type="entry name" value="PAS"/>
</dbReference>
<dbReference type="SMART" id="SM00387">
    <property type="entry name" value="HATPase_c"/>
    <property type="match status" value="1"/>
</dbReference>
<keyword evidence="9" id="KW-1133">Transmembrane helix</keyword>
<feature type="domain" description="PAC" evidence="13">
    <location>
        <begin position="283"/>
        <end position="335"/>
    </location>
</feature>
<dbReference type="SUPFAM" id="SSF55874">
    <property type="entry name" value="ATPase domain of HSP90 chaperone/DNA topoisomerase II/histidine kinase"/>
    <property type="match status" value="1"/>
</dbReference>
<evidence type="ECO:0000256" key="3">
    <source>
        <dbReference type="ARBA" id="ARBA00022553"/>
    </source>
</evidence>
<dbReference type="InterPro" id="IPR001610">
    <property type="entry name" value="PAC"/>
</dbReference>
<dbReference type="NCBIfam" id="TIGR00229">
    <property type="entry name" value="sensory_box"/>
    <property type="match status" value="3"/>
</dbReference>
<proteinExistence type="predicted"/>
<feature type="modified residue" description="4-aspartylphosphate" evidence="6">
    <location>
        <position position="1258"/>
    </location>
</feature>
<feature type="region of interest" description="Disordered" evidence="8">
    <location>
        <begin position="1179"/>
        <end position="1198"/>
    </location>
</feature>
<dbReference type="InterPro" id="IPR013767">
    <property type="entry name" value="PAS_fold"/>
</dbReference>
<comment type="caution">
    <text evidence="14">The sequence shown here is derived from an EMBL/GenBank/DDBJ whole genome shotgun (WGS) entry which is preliminary data.</text>
</comment>
<keyword evidence="9" id="KW-0812">Transmembrane</keyword>
<feature type="domain" description="PAS" evidence="12">
    <location>
        <begin position="78"/>
        <end position="151"/>
    </location>
</feature>
<reference evidence="14" key="2">
    <citation type="journal article" date="2020" name="Microorganisms">
        <title>Osmotic Adaptation and Compatible Solute Biosynthesis of Phototrophic Bacteria as Revealed from Genome Analyses.</title>
        <authorList>
            <person name="Imhoff J.F."/>
            <person name="Rahn T."/>
            <person name="Kunzel S."/>
            <person name="Keller A."/>
            <person name="Neulinger S.C."/>
        </authorList>
    </citation>
    <scope>NUCLEOTIDE SEQUENCE</scope>
    <source>
        <strain evidence="14">DSM 4395</strain>
    </source>
</reference>
<dbReference type="Gene3D" id="3.30.565.10">
    <property type="entry name" value="Histidine kinase-like ATPase, C-terminal domain"/>
    <property type="match status" value="1"/>
</dbReference>
<dbReference type="InterPro" id="IPR003018">
    <property type="entry name" value="GAF"/>
</dbReference>
<dbReference type="InterPro" id="IPR013655">
    <property type="entry name" value="PAS_fold_3"/>
</dbReference>
<protein>
    <recommendedName>
        <fullName evidence="2">histidine kinase</fullName>
        <ecNumber evidence="2">2.7.13.3</ecNumber>
    </recommendedName>
</protein>
<keyword evidence="5" id="KW-0418">Kinase</keyword>
<dbReference type="InterPro" id="IPR052162">
    <property type="entry name" value="Sensor_kinase/Photoreceptor"/>
</dbReference>
<evidence type="ECO:0000256" key="4">
    <source>
        <dbReference type="ARBA" id="ARBA00022679"/>
    </source>
</evidence>
<keyword evidence="3 6" id="KW-0597">Phosphoprotein</keyword>
<dbReference type="InterPro" id="IPR005467">
    <property type="entry name" value="His_kinase_dom"/>
</dbReference>
<keyword evidence="15" id="KW-1185">Reference proteome</keyword>
<keyword evidence="7" id="KW-0175">Coiled coil</keyword>
<dbReference type="Gene3D" id="2.10.70.100">
    <property type="match status" value="1"/>
</dbReference>
<evidence type="ECO:0000259" key="11">
    <source>
        <dbReference type="PROSITE" id="PS50110"/>
    </source>
</evidence>
<feature type="domain" description="Histidine kinase" evidence="10">
    <location>
        <begin position="951"/>
        <end position="1177"/>
    </location>
</feature>
<dbReference type="Pfam" id="PF13426">
    <property type="entry name" value="PAS_9"/>
    <property type="match status" value="1"/>
</dbReference>
<dbReference type="PRINTS" id="PR00344">
    <property type="entry name" value="BCTRLSENSOR"/>
</dbReference>
<feature type="domain" description="PAC" evidence="13">
    <location>
        <begin position="154"/>
        <end position="206"/>
    </location>
</feature>
<comment type="catalytic activity">
    <reaction evidence="1">
        <text>ATP + protein L-histidine = ADP + protein N-phospho-L-histidine.</text>
        <dbReference type="EC" id="2.7.13.3"/>
    </reaction>
</comment>
<dbReference type="InterPro" id="IPR001789">
    <property type="entry name" value="Sig_transdc_resp-reg_receiver"/>
</dbReference>
<evidence type="ECO:0000256" key="9">
    <source>
        <dbReference type="SAM" id="Phobius"/>
    </source>
</evidence>
<feature type="domain" description="PAS" evidence="12">
    <location>
        <begin position="641"/>
        <end position="711"/>
    </location>
</feature>
<dbReference type="Gene3D" id="1.10.287.130">
    <property type="match status" value="1"/>
</dbReference>
<dbReference type="Proteomes" id="UP001296967">
    <property type="component" value="Unassembled WGS sequence"/>
</dbReference>
<evidence type="ECO:0000313" key="14">
    <source>
        <dbReference type="EMBL" id="MBK5932000.1"/>
    </source>
</evidence>
<evidence type="ECO:0000259" key="10">
    <source>
        <dbReference type="PROSITE" id="PS50109"/>
    </source>
</evidence>
<dbReference type="CDD" id="cd00156">
    <property type="entry name" value="REC"/>
    <property type="match status" value="1"/>
</dbReference>
<dbReference type="InterPro" id="IPR004358">
    <property type="entry name" value="Sig_transdc_His_kin-like_C"/>
</dbReference>
<dbReference type="Pfam" id="PF00072">
    <property type="entry name" value="Response_reg"/>
    <property type="match status" value="1"/>
</dbReference>
<organism evidence="14 15">
    <name type="scientific">Halochromatium salexigens</name>
    <name type="common">Chromatium salexigens</name>
    <dbReference type="NCBI Taxonomy" id="49447"/>
    <lineage>
        <taxon>Bacteria</taxon>
        <taxon>Pseudomonadati</taxon>
        <taxon>Pseudomonadota</taxon>
        <taxon>Gammaproteobacteria</taxon>
        <taxon>Chromatiales</taxon>
        <taxon>Chromatiaceae</taxon>
        <taxon>Halochromatium</taxon>
    </lineage>
</organism>
<dbReference type="PROSITE" id="PS50109">
    <property type="entry name" value="HIS_KIN"/>
    <property type="match status" value="1"/>
</dbReference>
<dbReference type="SMART" id="SM00091">
    <property type="entry name" value="PAS"/>
    <property type="match status" value="4"/>
</dbReference>